<proteinExistence type="predicted"/>
<accession>A1C970</accession>
<organism evidence="1 2">
    <name type="scientific">Aspergillus clavatus (strain ATCC 1007 / CBS 513.65 / DSM 816 / NCTC 3887 / NRRL 1 / QM 1276 / 107)</name>
    <dbReference type="NCBI Taxonomy" id="344612"/>
    <lineage>
        <taxon>Eukaryota</taxon>
        <taxon>Fungi</taxon>
        <taxon>Dikarya</taxon>
        <taxon>Ascomycota</taxon>
        <taxon>Pezizomycotina</taxon>
        <taxon>Eurotiomycetes</taxon>
        <taxon>Eurotiomycetidae</taxon>
        <taxon>Eurotiales</taxon>
        <taxon>Aspergillaceae</taxon>
        <taxon>Aspergillus</taxon>
        <taxon>Aspergillus subgen. Fumigati</taxon>
    </lineage>
</organism>
<gene>
    <name evidence="1" type="ORF">ACLA_054410</name>
</gene>
<evidence type="ECO:0000313" key="2">
    <source>
        <dbReference type="Proteomes" id="UP000006701"/>
    </source>
</evidence>
<keyword evidence="2" id="KW-1185">Reference proteome</keyword>
<protein>
    <submittedName>
        <fullName evidence="1">Uncharacterized protein</fullName>
    </submittedName>
</protein>
<name>A1C970_ASPCL</name>
<evidence type="ECO:0000313" key="1">
    <source>
        <dbReference type="EMBL" id="EAW13394.1"/>
    </source>
</evidence>
<dbReference type="VEuPathDB" id="FungiDB:ACLA_054410"/>
<dbReference type="EMBL" id="DS027048">
    <property type="protein sequence ID" value="EAW13394.1"/>
    <property type="molecule type" value="Genomic_DNA"/>
</dbReference>
<dbReference type="HOGENOM" id="CLU_2573460_0_0_1"/>
<dbReference type="AlphaFoldDB" id="A1C970"/>
<dbReference type="Gene3D" id="3.40.50.1820">
    <property type="entry name" value="alpha/beta hydrolase"/>
    <property type="match status" value="1"/>
</dbReference>
<dbReference type="RefSeq" id="XP_001274820.1">
    <property type="nucleotide sequence ID" value="XM_001274819.1"/>
</dbReference>
<dbReference type="Proteomes" id="UP000006701">
    <property type="component" value="Unassembled WGS sequence"/>
</dbReference>
<reference evidence="1 2" key="1">
    <citation type="journal article" date="2008" name="PLoS Genet.">
        <title>Genomic islands in the pathogenic filamentous fungus Aspergillus fumigatus.</title>
        <authorList>
            <person name="Fedorova N.D."/>
            <person name="Khaldi N."/>
            <person name="Joardar V.S."/>
            <person name="Maiti R."/>
            <person name="Amedeo P."/>
            <person name="Anderson M.J."/>
            <person name="Crabtree J."/>
            <person name="Silva J.C."/>
            <person name="Badger J.H."/>
            <person name="Albarraq A."/>
            <person name="Angiuoli S."/>
            <person name="Bussey H."/>
            <person name="Bowyer P."/>
            <person name="Cotty P.J."/>
            <person name="Dyer P.S."/>
            <person name="Egan A."/>
            <person name="Galens K."/>
            <person name="Fraser-Liggett C.M."/>
            <person name="Haas B.J."/>
            <person name="Inman J.M."/>
            <person name="Kent R."/>
            <person name="Lemieux S."/>
            <person name="Malavazi I."/>
            <person name="Orvis J."/>
            <person name="Roemer T."/>
            <person name="Ronning C.M."/>
            <person name="Sundaram J.P."/>
            <person name="Sutton G."/>
            <person name="Turner G."/>
            <person name="Venter J.C."/>
            <person name="White O.R."/>
            <person name="Whitty B.R."/>
            <person name="Youngman P."/>
            <person name="Wolfe K.H."/>
            <person name="Goldman G.H."/>
            <person name="Wortman J.R."/>
            <person name="Jiang B."/>
            <person name="Denning D.W."/>
            <person name="Nierman W.C."/>
        </authorList>
    </citation>
    <scope>NUCLEOTIDE SEQUENCE [LARGE SCALE GENOMIC DNA]</scope>
    <source>
        <strain evidence="2">ATCC 1007 / CBS 513.65 / DSM 816 / NCTC 3887 / NRRL 1</strain>
    </source>
</reference>
<sequence length="81" mass="9159">MPLGSDPVRLELGNMSARMWTSIVADLSPNGYKVPHIPHWPRYTPGKEASSFVFHLPKKESCVERDDYRADGINSFNTIAR</sequence>
<dbReference type="KEGG" id="act:ACLA_054410"/>
<dbReference type="OrthoDB" id="408631at2759"/>
<dbReference type="InterPro" id="IPR029058">
    <property type="entry name" value="AB_hydrolase_fold"/>
</dbReference>
<dbReference type="GeneID" id="4706977"/>